<evidence type="ECO:0000256" key="1">
    <source>
        <dbReference type="ARBA" id="ARBA00022729"/>
    </source>
</evidence>
<dbReference type="EMBL" id="JACJUU010000010">
    <property type="protein sequence ID" value="MBC2770624.1"/>
    <property type="molecule type" value="Genomic_DNA"/>
</dbReference>
<gene>
    <name evidence="4" type="ORF">GTU67_11975</name>
</gene>
<sequence length="769" mass="79596">MRTEKKLWRCKGLVVGAGAVMLQALLGAQMAWGQMQSASAPAFFPDGVWEIQAADYVSATDFLIGDTALLDVADGTQATLAGRIGNALGSLDGLIKLGGGALTLTGDNSYRGVTRVLQGGLVVGVNGAVGPGIQANTGATLTYAPGVTVASNVQFDAIDMTTQPVPPVYRVNDPARSAAVSWHVDSGQATHDGIVSGAAAFEKTGNGRLVLAKDALGYTGAAVVRAGTLAVNDWFGGSVQVASGGRLEGTGSIASVWVRDGATLAPGASIGVLRVPGNVRFDEGSTLSIEVEADGRHDVLAVGGQAVLAGNVQALAGAGDWKPSTSYRFLTADGGFDDTRFDGVTSNLAFLTPLLAYDETSVSLTLARNDVALGDPAVTDDEDAVADIIDAPPDGVPGVKDLPQVYDAIVVLDRDGARSAYRQLAGAWPATVRAGALDDSRFVREAVIGSRAWGERGNKVWSSAYGAQGSGRAAGSVGDFHRSLRGFTVGVRHLVNHLTEVGVFAGADTRHMRQTAAPDGTLVLAPSGGDDLPGGPNSGASADSVGNAVIRGGGADTRINSLHVGADVGAVRGPVQVDAGFSVAWHTFKTSRSLEIGRWRDALRSVSNSRSMQIFGRLALLAGLSPFTGLSPFIEVALVHSTTNAHTEQGGAGALSYARAQDWAAFSVLGLKASHAFKTVGGLGMLQAELAWRYAYADRHFKSRQSFRDSARGTTFTSHGHGIAAHALKAAFTVSTPVGKHSVLQAGYSGLLSPGRRDHGFNLKFRHYF</sequence>
<dbReference type="RefSeq" id="WP_185780302.1">
    <property type="nucleotide sequence ID" value="NZ_JACJUU010000010.1"/>
</dbReference>
<dbReference type="InterPro" id="IPR005546">
    <property type="entry name" value="Autotransporte_beta"/>
</dbReference>
<keyword evidence="1" id="KW-0732">Signal</keyword>
<keyword evidence="2" id="KW-1133">Transmembrane helix</keyword>
<dbReference type="AlphaFoldDB" id="A0A842HS25"/>
<dbReference type="Proteomes" id="UP000545386">
    <property type="component" value="Unassembled WGS sequence"/>
</dbReference>
<evidence type="ECO:0000256" key="2">
    <source>
        <dbReference type="SAM" id="Phobius"/>
    </source>
</evidence>
<keyword evidence="2" id="KW-0472">Membrane</keyword>
<dbReference type="NCBIfam" id="TIGR02601">
    <property type="entry name" value="autotrns_rpt"/>
    <property type="match status" value="2"/>
</dbReference>
<dbReference type="SMART" id="SM00869">
    <property type="entry name" value="Autotransporter"/>
    <property type="match status" value="1"/>
</dbReference>
<keyword evidence="2" id="KW-0812">Transmembrane</keyword>
<dbReference type="Gene3D" id="2.40.128.130">
    <property type="entry name" value="Autotransporter beta-domain"/>
    <property type="match status" value="1"/>
</dbReference>
<evidence type="ECO:0000313" key="4">
    <source>
        <dbReference type="EMBL" id="MBC2770624.1"/>
    </source>
</evidence>
<proteinExistence type="predicted"/>
<dbReference type="InterPro" id="IPR013425">
    <property type="entry name" value="Autotrns_rpt"/>
</dbReference>
<accession>A0A842HS25</accession>
<dbReference type="Pfam" id="PF03797">
    <property type="entry name" value="Autotransporter"/>
    <property type="match status" value="1"/>
</dbReference>
<dbReference type="PROSITE" id="PS51208">
    <property type="entry name" value="AUTOTRANSPORTER"/>
    <property type="match status" value="1"/>
</dbReference>
<organism evidence="4 5">
    <name type="scientific">Pusillimonas minor</name>
    <dbReference type="NCBI Taxonomy" id="2697024"/>
    <lineage>
        <taxon>Bacteria</taxon>
        <taxon>Pseudomonadati</taxon>
        <taxon>Pseudomonadota</taxon>
        <taxon>Betaproteobacteria</taxon>
        <taxon>Burkholderiales</taxon>
        <taxon>Alcaligenaceae</taxon>
        <taxon>Pusillimonas</taxon>
    </lineage>
</organism>
<name>A0A842HS25_9BURK</name>
<reference evidence="4 5" key="1">
    <citation type="submission" date="2020-08" db="EMBL/GenBank/DDBJ databases">
        <title>Paraeoetvoesia sp. YC-7-48 draft genome sequence.</title>
        <authorList>
            <person name="Yao L."/>
        </authorList>
    </citation>
    <scope>NUCLEOTIDE SEQUENCE [LARGE SCALE GENOMIC DNA]</scope>
    <source>
        <strain evidence="5">YC-7-48</strain>
    </source>
</reference>
<dbReference type="Pfam" id="PF12951">
    <property type="entry name" value="PATR"/>
    <property type="match status" value="2"/>
</dbReference>
<keyword evidence="5" id="KW-1185">Reference proteome</keyword>
<evidence type="ECO:0000259" key="3">
    <source>
        <dbReference type="PROSITE" id="PS51208"/>
    </source>
</evidence>
<evidence type="ECO:0000313" key="5">
    <source>
        <dbReference type="Proteomes" id="UP000545386"/>
    </source>
</evidence>
<dbReference type="SUPFAM" id="SSF103515">
    <property type="entry name" value="Autotransporter"/>
    <property type="match status" value="1"/>
</dbReference>
<dbReference type="InterPro" id="IPR036709">
    <property type="entry name" value="Autotransporte_beta_dom_sf"/>
</dbReference>
<comment type="caution">
    <text evidence="4">The sequence shown here is derived from an EMBL/GenBank/DDBJ whole genome shotgun (WGS) entry which is preliminary data.</text>
</comment>
<feature type="transmembrane region" description="Helical" evidence="2">
    <location>
        <begin position="12"/>
        <end position="32"/>
    </location>
</feature>
<feature type="domain" description="Autotransporter" evidence="3">
    <location>
        <begin position="453"/>
        <end position="769"/>
    </location>
</feature>
<dbReference type="InterPro" id="IPR011050">
    <property type="entry name" value="Pectin_lyase_fold/virulence"/>
</dbReference>
<protein>
    <submittedName>
        <fullName evidence="4">Autotransporter domain-containing protein</fullName>
    </submittedName>
</protein>
<dbReference type="SUPFAM" id="SSF51126">
    <property type="entry name" value="Pectin lyase-like"/>
    <property type="match status" value="1"/>
</dbReference>